<accession>A0A7W9SPF4</accession>
<dbReference type="AlphaFoldDB" id="A0A7W9SPF4"/>
<comment type="caution">
    <text evidence="1">The sequence shown here is derived from an EMBL/GenBank/DDBJ whole genome shotgun (WGS) entry which is preliminary data.</text>
</comment>
<dbReference type="RefSeq" id="WP_184193202.1">
    <property type="nucleotide sequence ID" value="NZ_JACHGW010000001.1"/>
</dbReference>
<proteinExistence type="predicted"/>
<organism evidence="1 2">
    <name type="scientific">Armatimonas rosea</name>
    <dbReference type="NCBI Taxonomy" id="685828"/>
    <lineage>
        <taxon>Bacteria</taxon>
        <taxon>Bacillati</taxon>
        <taxon>Armatimonadota</taxon>
        <taxon>Armatimonadia</taxon>
        <taxon>Armatimonadales</taxon>
        <taxon>Armatimonadaceae</taxon>
        <taxon>Armatimonas</taxon>
    </lineage>
</organism>
<protein>
    <submittedName>
        <fullName evidence="1">Uncharacterized protein</fullName>
    </submittedName>
</protein>
<sequence length="103" mass="11910">MGYGAKFYVSHQDHPRTFFQLDFPWHSPLGGSEYVWRRGVVVFDDRPEHIINLNLPRVAAKLITSALEYGWSPKTQIKALLISDGFHWLRENNLDLGEPYPSP</sequence>
<reference evidence="1 2" key="1">
    <citation type="submission" date="2020-08" db="EMBL/GenBank/DDBJ databases">
        <title>Genomic Encyclopedia of Type Strains, Phase IV (KMG-IV): sequencing the most valuable type-strain genomes for metagenomic binning, comparative biology and taxonomic classification.</title>
        <authorList>
            <person name="Goeker M."/>
        </authorList>
    </citation>
    <scope>NUCLEOTIDE SEQUENCE [LARGE SCALE GENOMIC DNA]</scope>
    <source>
        <strain evidence="1 2">DSM 23562</strain>
    </source>
</reference>
<keyword evidence="2" id="KW-1185">Reference proteome</keyword>
<gene>
    <name evidence="1" type="ORF">HNQ39_001366</name>
</gene>
<evidence type="ECO:0000313" key="1">
    <source>
        <dbReference type="EMBL" id="MBB6049604.1"/>
    </source>
</evidence>
<evidence type="ECO:0000313" key="2">
    <source>
        <dbReference type="Proteomes" id="UP000520814"/>
    </source>
</evidence>
<dbReference type="Proteomes" id="UP000520814">
    <property type="component" value="Unassembled WGS sequence"/>
</dbReference>
<name>A0A7W9SPF4_ARMRO</name>
<dbReference type="EMBL" id="JACHGW010000001">
    <property type="protein sequence ID" value="MBB6049604.1"/>
    <property type="molecule type" value="Genomic_DNA"/>
</dbReference>